<keyword evidence="2" id="KW-1185">Reference proteome</keyword>
<protein>
    <submittedName>
        <fullName evidence="1">Uncharacterized protein</fullName>
    </submittedName>
</protein>
<dbReference type="RefSeq" id="WP_099106887.1">
    <property type="nucleotide sequence ID" value="NZ_JAATJF010000002.1"/>
</dbReference>
<evidence type="ECO:0000313" key="2">
    <source>
        <dbReference type="Proteomes" id="UP000226437"/>
    </source>
</evidence>
<proteinExistence type="predicted"/>
<reference evidence="1 2" key="1">
    <citation type="submission" date="2017-10" db="EMBL/GenBank/DDBJ databases">
        <title>The draft genome sequence of Lewinella marina KCTC 32374.</title>
        <authorList>
            <person name="Wang K."/>
        </authorList>
    </citation>
    <scope>NUCLEOTIDE SEQUENCE [LARGE SCALE GENOMIC DNA]</scope>
    <source>
        <strain evidence="1 2">MKG-38</strain>
    </source>
</reference>
<name>A0A2G0CDD2_9BACT</name>
<gene>
    <name evidence="1" type="ORF">CGL56_12400</name>
</gene>
<dbReference type="AlphaFoldDB" id="A0A2G0CDD2"/>
<comment type="caution">
    <text evidence="1">The sequence shown here is derived from an EMBL/GenBank/DDBJ whole genome shotgun (WGS) entry which is preliminary data.</text>
</comment>
<dbReference type="Proteomes" id="UP000226437">
    <property type="component" value="Unassembled WGS sequence"/>
</dbReference>
<accession>A0A2G0CDD2</accession>
<organism evidence="1 2">
    <name type="scientific">Neolewinella marina</name>
    <dbReference type="NCBI Taxonomy" id="438751"/>
    <lineage>
        <taxon>Bacteria</taxon>
        <taxon>Pseudomonadati</taxon>
        <taxon>Bacteroidota</taxon>
        <taxon>Saprospiria</taxon>
        <taxon>Saprospirales</taxon>
        <taxon>Lewinellaceae</taxon>
        <taxon>Neolewinella</taxon>
    </lineage>
</organism>
<sequence length="245" mass="27203">MNRTELTTHLHALYSGVDPGTNLPAPNGSCLYDPDVRRALGHMLRSLADRESATSVITPAEVASLRDDLRDLGYEPTVAQLSKVLIGSASIVDPRIRCLPAFRKYRGVFPRRAIVAALQEQAEAEPVRATELRAAGESGWEEEDFFDTDPFDKLEAGKAEELGAEVAALGLRKATEKLPAYIQRARQRLPRAFEPWMGEERALLIEAMCYTNDAERLAILFGRSASAVRREGKRLIWKSRQKAVA</sequence>
<dbReference type="OrthoDB" id="848634at2"/>
<dbReference type="EMBL" id="PDLO01000005">
    <property type="protein sequence ID" value="PHK97988.1"/>
    <property type="molecule type" value="Genomic_DNA"/>
</dbReference>
<evidence type="ECO:0000313" key="1">
    <source>
        <dbReference type="EMBL" id="PHK97988.1"/>
    </source>
</evidence>